<evidence type="ECO:0000313" key="3">
    <source>
        <dbReference type="EMBL" id="AOC97266.1"/>
    </source>
</evidence>
<dbReference type="NCBIfam" id="NF005214">
    <property type="entry name" value="PRK06701.1"/>
    <property type="match status" value="1"/>
</dbReference>
<dbReference type="PRINTS" id="PR00080">
    <property type="entry name" value="SDRFAMILY"/>
</dbReference>
<dbReference type="PANTHER" id="PTHR48107">
    <property type="entry name" value="NADPH-DEPENDENT ALDEHYDE REDUCTASE-LIKE PROTEIN, CHLOROPLASTIC-RELATED"/>
    <property type="match status" value="1"/>
</dbReference>
<dbReference type="InterPro" id="IPR020904">
    <property type="entry name" value="Sc_DH/Rdtase_CS"/>
</dbReference>
<evidence type="ECO:0000313" key="4">
    <source>
        <dbReference type="Proteomes" id="UP000093276"/>
    </source>
</evidence>
<comment type="similarity">
    <text evidence="1">Belongs to the short-chain dehydrogenases/reductases (SDR) family.</text>
</comment>
<accession>A0AAC9GLI7</accession>
<proteinExistence type="inferred from homology"/>
<dbReference type="Gene3D" id="3.40.50.720">
    <property type="entry name" value="NAD(P)-binding Rossmann-like Domain"/>
    <property type="match status" value="1"/>
</dbReference>
<dbReference type="Pfam" id="PF13561">
    <property type="entry name" value="adh_short_C2"/>
    <property type="match status" value="1"/>
</dbReference>
<dbReference type="EMBL" id="CP016907">
    <property type="protein sequence ID" value="AOC97266.1"/>
    <property type="molecule type" value="Genomic_DNA"/>
</dbReference>
<dbReference type="EC" id="1.-.-.-" evidence="3"/>
<dbReference type="InterPro" id="IPR002347">
    <property type="entry name" value="SDR_fam"/>
</dbReference>
<sequence>MFKYAEIMKKKQTFPEQKQNLPGNEYMMTPEPEIIRENYTGSGKLLGKTAFITGGDSGIGRSVAVHFAREGANIAIVYLKEDKDAKETKDLIEKEGQQCLLICGDLKDEKFCRAAIKKCHTTFKNINILVNNAAVHFPQNELEKITNVQLHKTFETNIYPFFYITKAALPFLKEGDTIINTTSVTAFRGSEHLADYASTKGAIVSFTRSLSSMLAKRKIRVNGVAPGPIWTPLIVASFDKLSEFGKDNPMERAGQPSEVAPAYVFLASEDSSYITGQFIHVNGGELVG</sequence>
<evidence type="ECO:0000256" key="2">
    <source>
        <dbReference type="ARBA" id="ARBA00023002"/>
    </source>
</evidence>
<dbReference type="PANTHER" id="PTHR48107:SF16">
    <property type="entry name" value="NADPH-DEPENDENT ALDEHYDE REDUCTASE 1, CHLOROPLASTIC"/>
    <property type="match status" value="1"/>
</dbReference>
<dbReference type="InterPro" id="IPR036291">
    <property type="entry name" value="NAD(P)-bd_dom_sf"/>
</dbReference>
<dbReference type="PROSITE" id="PS00061">
    <property type="entry name" value="ADH_SHORT"/>
    <property type="match status" value="1"/>
</dbReference>
<gene>
    <name evidence="3" type="primary">ydaD</name>
    <name evidence="3" type="ORF">BB050_04188</name>
</gene>
<reference evidence="3 4" key="1">
    <citation type="submission" date="2016-08" db="EMBL/GenBank/DDBJ databases">
        <title>Complete genome sequence of Flavobacterium johnsoniae strain GSE09, a volatile-producing biocontrol agent isolated from cucumber (Cucumis sativus).</title>
        <authorList>
            <person name="Jeong J.-J."/>
            <person name="Oh J.Y."/>
            <person name="Jim Y.J."/>
            <person name="Sang M.K."/>
            <person name="Kim K.D."/>
        </authorList>
    </citation>
    <scope>NUCLEOTIDE SEQUENCE [LARGE SCALE GENOMIC DNA]</scope>
    <source>
        <strain evidence="3 4">GSE09</strain>
    </source>
</reference>
<organism evidence="3 4">
    <name type="scientific">Flavobacterium anhuiense</name>
    <dbReference type="NCBI Taxonomy" id="459526"/>
    <lineage>
        <taxon>Bacteria</taxon>
        <taxon>Pseudomonadati</taxon>
        <taxon>Bacteroidota</taxon>
        <taxon>Flavobacteriia</taxon>
        <taxon>Flavobacteriales</taxon>
        <taxon>Flavobacteriaceae</taxon>
        <taxon>Flavobacterium</taxon>
    </lineage>
</organism>
<keyword evidence="2 3" id="KW-0560">Oxidoreductase</keyword>
<dbReference type="CDD" id="cd05355">
    <property type="entry name" value="SDR_c1"/>
    <property type="match status" value="1"/>
</dbReference>
<dbReference type="KEGG" id="fjg:BB050_04188"/>
<dbReference type="AlphaFoldDB" id="A0AAC9GLI7"/>
<dbReference type="FunFam" id="3.40.50.720:FF:000084">
    <property type="entry name" value="Short-chain dehydrogenase reductase"/>
    <property type="match status" value="1"/>
</dbReference>
<evidence type="ECO:0000256" key="1">
    <source>
        <dbReference type="ARBA" id="ARBA00006484"/>
    </source>
</evidence>
<dbReference type="Proteomes" id="UP000093276">
    <property type="component" value="Chromosome"/>
</dbReference>
<name>A0AAC9GLI7_9FLAO</name>
<dbReference type="GO" id="GO:0016614">
    <property type="term" value="F:oxidoreductase activity, acting on CH-OH group of donors"/>
    <property type="evidence" value="ECO:0007669"/>
    <property type="project" value="UniProtKB-ARBA"/>
</dbReference>
<dbReference type="SUPFAM" id="SSF51735">
    <property type="entry name" value="NAD(P)-binding Rossmann-fold domains"/>
    <property type="match status" value="1"/>
</dbReference>
<dbReference type="PRINTS" id="PR00081">
    <property type="entry name" value="GDHRDH"/>
</dbReference>
<protein>
    <submittedName>
        <fullName evidence="3">General stress protein 39</fullName>
        <ecNumber evidence="3">1.-.-.-</ecNumber>
    </submittedName>
</protein>